<dbReference type="Pfam" id="PF09339">
    <property type="entry name" value="HTH_IclR"/>
    <property type="match status" value="1"/>
</dbReference>
<proteinExistence type="predicted"/>
<protein>
    <submittedName>
        <fullName evidence="6">IclR family transcriptional regulator</fullName>
    </submittedName>
</protein>
<keyword evidence="2" id="KW-0238">DNA-binding</keyword>
<dbReference type="SMART" id="SM00346">
    <property type="entry name" value="HTH_ICLR"/>
    <property type="match status" value="1"/>
</dbReference>
<dbReference type="PROSITE" id="PS51077">
    <property type="entry name" value="HTH_ICLR"/>
    <property type="match status" value="1"/>
</dbReference>
<dbReference type="SUPFAM" id="SSF46785">
    <property type="entry name" value="Winged helix' DNA-binding domain"/>
    <property type="match status" value="1"/>
</dbReference>
<evidence type="ECO:0000256" key="2">
    <source>
        <dbReference type="ARBA" id="ARBA00023125"/>
    </source>
</evidence>
<reference evidence="6 7" key="1">
    <citation type="submission" date="2023-03" db="EMBL/GenBank/DDBJ databases">
        <title>Bacillus Genome Sequencing.</title>
        <authorList>
            <person name="Dunlap C."/>
        </authorList>
    </citation>
    <scope>NUCLEOTIDE SEQUENCE [LARGE SCALE GENOMIC DNA]</scope>
    <source>
        <strain evidence="6 7">B-23453</strain>
    </source>
</reference>
<evidence type="ECO:0000313" key="6">
    <source>
        <dbReference type="EMBL" id="MED1203735.1"/>
    </source>
</evidence>
<evidence type="ECO:0000259" key="5">
    <source>
        <dbReference type="PROSITE" id="PS51078"/>
    </source>
</evidence>
<comment type="caution">
    <text evidence="6">The sequence shown here is derived from an EMBL/GenBank/DDBJ whole genome shotgun (WGS) entry which is preliminary data.</text>
</comment>
<dbReference type="InterPro" id="IPR029016">
    <property type="entry name" value="GAF-like_dom_sf"/>
</dbReference>
<name>A0ABU6MGW5_9BACI</name>
<dbReference type="InterPro" id="IPR036390">
    <property type="entry name" value="WH_DNA-bd_sf"/>
</dbReference>
<keyword evidence="3" id="KW-0804">Transcription</keyword>
<dbReference type="Proteomes" id="UP001341444">
    <property type="component" value="Unassembled WGS sequence"/>
</dbReference>
<accession>A0ABU6MGW5</accession>
<evidence type="ECO:0000256" key="3">
    <source>
        <dbReference type="ARBA" id="ARBA00023163"/>
    </source>
</evidence>
<dbReference type="SUPFAM" id="SSF55781">
    <property type="entry name" value="GAF domain-like"/>
    <property type="match status" value="1"/>
</dbReference>
<dbReference type="PANTHER" id="PTHR30136:SF24">
    <property type="entry name" value="HTH-TYPE TRANSCRIPTIONAL REPRESSOR ALLR"/>
    <property type="match status" value="1"/>
</dbReference>
<feature type="domain" description="HTH iclR-type" evidence="4">
    <location>
        <begin position="5"/>
        <end position="65"/>
    </location>
</feature>
<dbReference type="Gene3D" id="1.10.10.10">
    <property type="entry name" value="Winged helix-like DNA-binding domain superfamily/Winged helix DNA-binding domain"/>
    <property type="match status" value="1"/>
</dbReference>
<gene>
    <name evidence="6" type="ORF">P4T90_11720</name>
</gene>
<evidence type="ECO:0000259" key="4">
    <source>
        <dbReference type="PROSITE" id="PS51077"/>
    </source>
</evidence>
<dbReference type="RefSeq" id="WP_066268634.1">
    <property type="nucleotide sequence ID" value="NZ_JARMAB010000014.1"/>
</dbReference>
<dbReference type="PANTHER" id="PTHR30136">
    <property type="entry name" value="HELIX-TURN-HELIX TRANSCRIPTIONAL REGULATOR, ICLR FAMILY"/>
    <property type="match status" value="1"/>
</dbReference>
<dbReference type="InterPro" id="IPR036388">
    <property type="entry name" value="WH-like_DNA-bd_sf"/>
</dbReference>
<dbReference type="InterPro" id="IPR014757">
    <property type="entry name" value="Tscrpt_reg_IclR_C"/>
</dbReference>
<evidence type="ECO:0000256" key="1">
    <source>
        <dbReference type="ARBA" id="ARBA00023015"/>
    </source>
</evidence>
<sequence>MQNKNITVVKSMDVLNLFLHHSVLTLNEMVELLGVPKTSVHRMAGSFETMGFLQKNDEGRYKLGLQFLQFGQLVAERLDIRQIALPIMKELRDRAKEAVNLIIKDSNDAIYIEKVDTLHPVRLYTKVGRRAPLYAGACSRIILAFLDEDEQERYVCETKMVPIGSGTITDKDQMREVLADARENGYTISDSELENETISIAAPIFDHTGSLAAGLSIAGPDSRFGEERHPELIELLKSAAKEISFQLGYQEGNE</sequence>
<keyword evidence="1" id="KW-0805">Transcription regulation</keyword>
<dbReference type="PROSITE" id="PS51078">
    <property type="entry name" value="ICLR_ED"/>
    <property type="match status" value="1"/>
</dbReference>
<dbReference type="Pfam" id="PF01614">
    <property type="entry name" value="IclR_C"/>
    <property type="match status" value="1"/>
</dbReference>
<evidence type="ECO:0000313" key="7">
    <source>
        <dbReference type="Proteomes" id="UP001341444"/>
    </source>
</evidence>
<feature type="domain" description="IclR-ED" evidence="5">
    <location>
        <begin position="66"/>
        <end position="249"/>
    </location>
</feature>
<dbReference type="InterPro" id="IPR050707">
    <property type="entry name" value="HTH_MetabolicPath_Reg"/>
</dbReference>
<dbReference type="InterPro" id="IPR005471">
    <property type="entry name" value="Tscrpt_reg_IclR_N"/>
</dbReference>
<keyword evidence="7" id="KW-1185">Reference proteome</keyword>
<dbReference type="Gene3D" id="3.30.450.40">
    <property type="match status" value="1"/>
</dbReference>
<dbReference type="EMBL" id="JARMAB010000014">
    <property type="protein sequence ID" value="MED1203735.1"/>
    <property type="molecule type" value="Genomic_DNA"/>
</dbReference>
<organism evidence="6 7">
    <name type="scientific">Heyndrickxia acidicola</name>
    <dbReference type="NCBI Taxonomy" id="209389"/>
    <lineage>
        <taxon>Bacteria</taxon>
        <taxon>Bacillati</taxon>
        <taxon>Bacillota</taxon>
        <taxon>Bacilli</taxon>
        <taxon>Bacillales</taxon>
        <taxon>Bacillaceae</taxon>
        <taxon>Heyndrickxia</taxon>
    </lineage>
</organism>